<dbReference type="InterPro" id="IPR013783">
    <property type="entry name" value="Ig-like_fold"/>
</dbReference>
<dbReference type="EMBL" id="CZKB01000004">
    <property type="protein sequence ID" value="CUR57302.1"/>
    <property type="molecule type" value="Genomic_DNA"/>
</dbReference>
<evidence type="ECO:0000313" key="2">
    <source>
        <dbReference type="EMBL" id="CUR57302.1"/>
    </source>
</evidence>
<evidence type="ECO:0000259" key="1">
    <source>
        <dbReference type="PROSITE" id="PS50093"/>
    </source>
</evidence>
<gene>
    <name evidence="2" type="ORF">NOCA1120480</name>
</gene>
<dbReference type="PROSITE" id="PS50093">
    <property type="entry name" value="PKD"/>
    <property type="match status" value="1"/>
</dbReference>
<name>A0A2P2C8Y7_9ZZZZ</name>
<dbReference type="AlphaFoldDB" id="A0A2P2C8Y7"/>
<dbReference type="SUPFAM" id="SSF49299">
    <property type="entry name" value="PKD domain"/>
    <property type="match status" value="1"/>
</dbReference>
<organism evidence="2">
    <name type="scientific">metagenome</name>
    <dbReference type="NCBI Taxonomy" id="256318"/>
    <lineage>
        <taxon>unclassified sequences</taxon>
        <taxon>metagenomes</taxon>
    </lineage>
</organism>
<accession>A0A2P2C8Y7</accession>
<dbReference type="InterPro" id="IPR035986">
    <property type="entry name" value="PKD_dom_sf"/>
</dbReference>
<reference evidence="2" key="1">
    <citation type="submission" date="2015-08" db="EMBL/GenBank/DDBJ databases">
        <authorList>
            <person name="Babu N.S."/>
            <person name="Beckwith C.J."/>
            <person name="Beseler K.G."/>
            <person name="Brison A."/>
            <person name="Carone J.V."/>
            <person name="Caskin T.P."/>
            <person name="Diamond M."/>
            <person name="Durham M.E."/>
            <person name="Foxe J.M."/>
            <person name="Go M."/>
            <person name="Henderson B.A."/>
            <person name="Jones I.B."/>
            <person name="McGettigan J.A."/>
            <person name="Micheletti S.J."/>
            <person name="Nasrallah M.E."/>
            <person name="Ortiz D."/>
            <person name="Piller C.R."/>
            <person name="Privatt S.R."/>
            <person name="Schneider S.L."/>
            <person name="Sharp S."/>
            <person name="Smith T.C."/>
            <person name="Stanton J.D."/>
            <person name="Ullery H.E."/>
            <person name="Wilson R.J."/>
            <person name="Serrano M.G."/>
            <person name="Buck G."/>
            <person name="Lee V."/>
            <person name="Wang Y."/>
            <person name="Carvalho R."/>
            <person name="Voegtly L."/>
            <person name="Shi R."/>
            <person name="Duckworth R."/>
            <person name="Johnson A."/>
            <person name="Loviza R."/>
            <person name="Walstead R."/>
            <person name="Shah Z."/>
            <person name="Kiflezghi M."/>
            <person name="Wade K."/>
            <person name="Ball S.L."/>
            <person name="Bradley K.W."/>
            <person name="Asai D.J."/>
            <person name="Bowman C.A."/>
            <person name="Russell D.A."/>
            <person name="Pope W.H."/>
            <person name="Jacobs-Sera D."/>
            <person name="Hendrix R.W."/>
            <person name="Hatfull G.F."/>
        </authorList>
    </citation>
    <scope>NUCLEOTIDE SEQUENCE</scope>
</reference>
<dbReference type="PROSITE" id="PS51257">
    <property type="entry name" value="PROKAR_LIPOPROTEIN"/>
    <property type="match status" value="1"/>
</dbReference>
<dbReference type="Gene3D" id="2.60.40.10">
    <property type="entry name" value="Immunoglobulins"/>
    <property type="match status" value="1"/>
</dbReference>
<feature type="domain" description="PKD" evidence="1">
    <location>
        <begin position="179"/>
        <end position="223"/>
    </location>
</feature>
<sequence>MTRFGAWFCGLLIACSLPVAVAMPAMAGCETVADDLGEVSQNCEYIDSELSEAISQQSASKWEIYQICGKGTSGGGEICDNPRTCELSGVRGTWYVVMQDGVTVGRACLTAAEGTKYDNPPIRTLVIRAFDTLDWPKSALTVQPRGGRTLVNLKTNFYTDNIDFTDISVTLVESNVTVSARPVAYRWNFGDGTSQITTSAGAPYPDLDIAHVYQQTEEVAVSVDTQYGDASFTVGGRPPESIPSTIWVAGAESDLEILEALPQLVLE</sequence>
<dbReference type="CDD" id="cd00146">
    <property type="entry name" value="PKD"/>
    <property type="match status" value="1"/>
</dbReference>
<proteinExistence type="predicted"/>
<protein>
    <recommendedName>
        <fullName evidence="1">PKD domain-containing protein</fullName>
    </recommendedName>
</protein>
<dbReference type="InterPro" id="IPR000601">
    <property type="entry name" value="PKD_dom"/>
</dbReference>